<dbReference type="Gene3D" id="1.10.238.10">
    <property type="entry name" value="EF-hand"/>
    <property type="match status" value="1"/>
</dbReference>
<dbReference type="PROSITE" id="PS50222">
    <property type="entry name" value="EF_HAND_2"/>
    <property type="match status" value="1"/>
</dbReference>
<organism evidence="4 5">
    <name type="scientific">Glomus cerebriforme</name>
    <dbReference type="NCBI Taxonomy" id="658196"/>
    <lineage>
        <taxon>Eukaryota</taxon>
        <taxon>Fungi</taxon>
        <taxon>Fungi incertae sedis</taxon>
        <taxon>Mucoromycota</taxon>
        <taxon>Glomeromycotina</taxon>
        <taxon>Glomeromycetes</taxon>
        <taxon>Glomerales</taxon>
        <taxon>Glomeraceae</taxon>
        <taxon>Glomus</taxon>
    </lineage>
</organism>
<feature type="domain" description="Rab-GAP TBC" evidence="2">
    <location>
        <begin position="165"/>
        <end position="353"/>
    </location>
</feature>
<sequence>MKEFLNGKLQLSEGYLTFVADDAKSCSFILPLYTVRRVERINSRTHNFALSILNWHQMKLTLQINGHKTVCEKFCNTIRDNLKNQVRHMKNLRSFLSTCFSEALLVDPKKDISIGGLGLIFGFPGDIKKLRDRYKTKLWIEYLQTNGRNLTLIKFPYFSKLVRVGLPNKLRGEIWEICSGAIFLRFVNDGMYEKLQKDNAGKISLSTEEIEKDLNRSLPEYAAYQTKEGINTLRRVLTAYSWKDPELGYCQAMNIVASAILIYMSEEQAFWTLSVLCDRLIPGYYSTSMYGAILDQIIFEHYVQNKMPILYEHFQNVDVQLSVACLPWFLSLYINSMPLIFAFRVLDCFFMEGPRVLFQIGLAILKINGDELLTITDDGQFIHVLKRYFSTLDQPAHPNNKNQKIREITKFNELMVVAFKEFSNITTESVIELRKTHQLKVVHNIESFTKRGQIRNLKDTSKFSKNEISIIYDKFYNAQFYGKQKSIRNDSRMDLNTFYRFLGSITSWAKLDDENLTKENGSPRDNQGRRLVGYELIHKLFIHFDRSQSGGLTLQDVVFGLGNIIFGDLMSRIELFFNLHDSDKDGYLFKEEILQMSESFLFIFRNRQDDGHLGSVSNFIKNAFEYTDSVGEINENDEHKMRMSLPSFRMVILADGYLEEFFDSGFAVTFQFIEPTEERSKGLGREIFNALMSDGMRLAEKFGKKINNAKSKSHTDQNNSLNSKRHSTTSSVQSASSMSSNNKTEINNSNNSSLIPRNNSQDSFISVESQKSLLKIQRNDSPISFGSDEEDDGLMQEVDRLLNEFSIDENGKKKKKYFLHNLCCIVVL</sequence>
<name>A0A397TDZ3_9GLOM</name>
<protein>
    <submittedName>
        <fullName evidence="4">Rab-GTPase-TBC domain-containing protein</fullName>
    </submittedName>
</protein>
<dbReference type="Gene3D" id="1.10.8.270">
    <property type="entry name" value="putative rabgap domain of human tbc1 domain family member 14 like domains"/>
    <property type="match status" value="1"/>
</dbReference>
<evidence type="ECO:0000256" key="1">
    <source>
        <dbReference type="SAM" id="MobiDB-lite"/>
    </source>
</evidence>
<comment type="caution">
    <text evidence="4">The sequence shown here is derived from an EMBL/GenBank/DDBJ whole genome shotgun (WGS) entry which is preliminary data.</text>
</comment>
<accession>A0A397TDZ3</accession>
<dbReference type="OrthoDB" id="17687at2759"/>
<dbReference type="PANTHER" id="PTHR47219">
    <property type="entry name" value="RAB GTPASE-ACTIVATING PROTEIN 1-LIKE"/>
    <property type="match status" value="1"/>
</dbReference>
<keyword evidence="5" id="KW-1185">Reference proteome</keyword>
<feature type="region of interest" description="Disordered" evidence="1">
    <location>
        <begin position="708"/>
        <end position="759"/>
    </location>
</feature>
<dbReference type="AlphaFoldDB" id="A0A397TDZ3"/>
<dbReference type="InterPro" id="IPR050302">
    <property type="entry name" value="Rab_GAP_TBC_domain"/>
</dbReference>
<dbReference type="SMART" id="SM00164">
    <property type="entry name" value="TBC"/>
    <property type="match status" value="1"/>
</dbReference>
<dbReference type="GO" id="GO:0005509">
    <property type="term" value="F:calcium ion binding"/>
    <property type="evidence" value="ECO:0007669"/>
    <property type="project" value="InterPro"/>
</dbReference>
<dbReference type="SUPFAM" id="SSF47473">
    <property type="entry name" value="EF-hand"/>
    <property type="match status" value="1"/>
</dbReference>
<feature type="domain" description="EF-hand" evidence="3">
    <location>
        <begin position="568"/>
        <end position="603"/>
    </location>
</feature>
<dbReference type="Proteomes" id="UP000265703">
    <property type="component" value="Unassembled WGS sequence"/>
</dbReference>
<reference evidence="4 5" key="1">
    <citation type="submission" date="2018-06" db="EMBL/GenBank/DDBJ databases">
        <title>Comparative genomics reveals the genomic features of Rhizophagus irregularis, R. cerebriforme, R. diaphanum and Gigaspora rosea, and their symbiotic lifestyle signature.</title>
        <authorList>
            <person name="Morin E."/>
            <person name="San Clemente H."/>
            <person name="Chen E.C.H."/>
            <person name="De La Providencia I."/>
            <person name="Hainaut M."/>
            <person name="Kuo A."/>
            <person name="Kohler A."/>
            <person name="Murat C."/>
            <person name="Tang N."/>
            <person name="Roy S."/>
            <person name="Loubradou J."/>
            <person name="Henrissat B."/>
            <person name="Grigoriev I.V."/>
            <person name="Corradi N."/>
            <person name="Roux C."/>
            <person name="Martin F.M."/>
        </authorList>
    </citation>
    <scope>NUCLEOTIDE SEQUENCE [LARGE SCALE GENOMIC DNA]</scope>
    <source>
        <strain evidence="4 5">DAOM 227022</strain>
    </source>
</reference>
<dbReference type="FunFam" id="1.10.472.80:FF:000051">
    <property type="entry name" value="Probable MDR1-Mac1p interacting protein"/>
    <property type="match status" value="1"/>
</dbReference>
<gene>
    <name evidence="4" type="ORF">C1645_689773</name>
</gene>
<dbReference type="STRING" id="658196.A0A397TDZ3"/>
<dbReference type="GO" id="GO:0031267">
    <property type="term" value="F:small GTPase binding"/>
    <property type="evidence" value="ECO:0007669"/>
    <property type="project" value="TreeGrafter"/>
</dbReference>
<dbReference type="EMBL" id="QKYT01000078">
    <property type="protein sequence ID" value="RIA94547.1"/>
    <property type="molecule type" value="Genomic_DNA"/>
</dbReference>
<dbReference type="InterPro" id="IPR000195">
    <property type="entry name" value="Rab-GAP-TBC_dom"/>
</dbReference>
<dbReference type="Gene3D" id="1.10.472.80">
    <property type="entry name" value="Ypt/Rab-GAP domain of gyp1p, domain 3"/>
    <property type="match status" value="1"/>
</dbReference>
<evidence type="ECO:0000313" key="5">
    <source>
        <dbReference type="Proteomes" id="UP000265703"/>
    </source>
</evidence>
<dbReference type="SUPFAM" id="SSF47923">
    <property type="entry name" value="Ypt/Rab-GAP domain of gyp1p"/>
    <property type="match status" value="2"/>
</dbReference>
<dbReference type="Pfam" id="PF00566">
    <property type="entry name" value="RabGAP-TBC"/>
    <property type="match status" value="1"/>
</dbReference>
<evidence type="ECO:0000259" key="2">
    <source>
        <dbReference type="PROSITE" id="PS50086"/>
    </source>
</evidence>
<dbReference type="PROSITE" id="PS50086">
    <property type="entry name" value="TBC_RABGAP"/>
    <property type="match status" value="1"/>
</dbReference>
<dbReference type="InterPro" id="IPR035969">
    <property type="entry name" value="Rab-GAP_TBC_sf"/>
</dbReference>
<evidence type="ECO:0000313" key="4">
    <source>
        <dbReference type="EMBL" id="RIA94547.1"/>
    </source>
</evidence>
<dbReference type="GO" id="GO:0005096">
    <property type="term" value="F:GTPase activator activity"/>
    <property type="evidence" value="ECO:0007669"/>
    <property type="project" value="TreeGrafter"/>
</dbReference>
<dbReference type="PANTHER" id="PTHR47219:SF20">
    <property type="entry name" value="TBC1 DOMAIN FAMILY MEMBER 2B"/>
    <property type="match status" value="1"/>
</dbReference>
<dbReference type="InterPro" id="IPR011992">
    <property type="entry name" value="EF-hand-dom_pair"/>
</dbReference>
<proteinExistence type="predicted"/>
<dbReference type="FunFam" id="1.10.8.270:FF:000015">
    <property type="entry name" value="GTPase activating protein (Gyp2)"/>
    <property type="match status" value="1"/>
</dbReference>
<feature type="compositionally biased region" description="Low complexity" evidence="1">
    <location>
        <begin position="728"/>
        <end position="753"/>
    </location>
</feature>
<evidence type="ECO:0000259" key="3">
    <source>
        <dbReference type="PROSITE" id="PS50222"/>
    </source>
</evidence>
<dbReference type="InterPro" id="IPR002048">
    <property type="entry name" value="EF_hand_dom"/>
</dbReference>